<dbReference type="Pfam" id="PF07342">
    <property type="entry name" value="TscT"/>
    <property type="match status" value="1"/>
</dbReference>
<proteinExistence type="predicted"/>
<evidence type="ECO:0000313" key="3">
    <source>
        <dbReference type="EMBL" id="MCM5672673.1"/>
    </source>
</evidence>
<evidence type="ECO:0000259" key="1">
    <source>
        <dbReference type="Pfam" id="PF07342"/>
    </source>
</evidence>
<dbReference type="Proteomes" id="UP000665944">
    <property type="component" value="Unassembled WGS sequence"/>
</dbReference>
<feature type="domain" description="TscT toxin" evidence="1">
    <location>
        <begin position="1"/>
        <end position="96"/>
    </location>
</feature>
<reference evidence="2" key="1">
    <citation type="submission" date="2016-02" db="EMBL/GenBank/DDBJ databases">
        <title>Genomic sequence of a clinical Staphylococcus hominis isolate.</title>
        <authorList>
            <person name="McClure J.M."/>
            <person name="Zhang K."/>
        </authorList>
    </citation>
    <scope>NUCLEOTIDE SEQUENCE</scope>
    <source>
        <strain evidence="2">C34847</strain>
    </source>
</reference>
<dbReference type="EMBL" id="JAGHKT020000010">
    <property type="protein sequence ID" value="MCM5672673.1"/>
    <property type="molecule type" value="Genomic_DNA"/>
</dbReference>
<dbReference type="AlphaFoldDB" id="A0A3S7GTX5"/>
<dbReference type="EMBL" id="CP054550">
    <property type="protein sequence ID" value="QKQ29016.1"/>
    <property type="molecule type" value="Genomic_DNA"/>
</dbReference>
<accession>A0A3S7GTX5</accession>
<keyword evidence="6" id="KW-1185">Reference proteome</keyword>
<reference evidence="3 6" key="3">
    <citation type="submission" date="2022-06" db="EMBL/GenBank/DDBJ databases">
        <title>Staphylococcus hominis ShoR14 genome sequence.</title>
        <authorList>
            <person name="Yeo C.C."/>
            <person name="Chew C.H."/>
            <person name="Che Hamzah A.M."/>
            <person name="Al-Trad E.I."/>
        </authorList>
    </citation>
    <scope>NUCLEOTIDE SEQUENCE [LARGE SCALE GENOMIC DNA]</scope>
    <source>
        <strain evidence="3 6">ShoR14</strain>
    </source>
</reference>
<organism evidence="2">
    <name type="scientific">Staphylococcus hominis</name>
    <dbReference type="NCBI Taxonomy" id="1290"/>
    <lineage>
        <taxon>Bacteria</taxon>
        <taxon>Bacillati</taxon>
        <taxon>Bacillota</taxon>
        <taxon>Bacilli</taxon>
        <taxon>Bacillales</taxon>
        <taxon>Staphylococcaceae</taxon>
        <taxon>Staphylococcus</taxon>
    </lineage>
</organism>
<name>A0A3S7GTX5_STAHO</name>
<evidence type="ECO:0000313" key="6">
    <source>
        <dbReference type="Proteomes" id="UP000665944"/>
    </source>
</evidence>
<evidence type="ECO:0000313" key="4">
    <source>
        <dbReference type="EMBL" id="QKQ29016.1"/>
    </source>
</evidence>
<sequence>MNWEIKNILSDMEIIKEKINDVMTSFTWFDEEYFTHEPNHVLNKNEILAHGYRYHEHRIQNTQTIDLMCMYLKEFDSLLEQFKELDKKETLSESDQTTDNEQLKN</sequence>
<dbReference type="Proteomes" id="UP000509636">
    <property type="component" value="Chromosome"/>
</dbReference>
<evidence type="ECO:0000313" key="2">
    <source>
        <dbReference type="EMBL" id="AVI05974.1"/>
    </source>
</evidence>
<dbReference type="RefSeq" id="WP_017175332.1">
    <property type="nucleotide sequence ID" value="NZ_CP014567.1"/>
</dbReference>
<gene>
    <name evidence="2" type="ORF">AZE34_04035</name>
    <name evidence="4" type="ORF">FOB69_06625</name>
    <name evidence="3" type="ORF">J7T32_007825</name>
</gene>
<reference evidence="4 5" key="2">
    <citation type="submission" date="2019-09" db="EMBL/GenBank/DDBJ databases">
        <title>FDA dAtabase for Regulatory Grade micrObial Sequences (FDA-ARGOS): Supporting development and validation of Infectious Disease Dx tests.</title>
        <authorList>
            <person name="Sciortino C."/>
            <person name="Tallon L."/>
            <person name="Sadzewicz L."/>
            <person name="Vavikolanu K."/>
            <person name="Mehta A."/>
            <person name="Aluvathingal J."/>
            <person name="Nadendla S."/>
            <person name="Nandy P."/>
            <person name="Geyer C."/>
            <person name="Yan Y."/>
            <person name="Sichtig H."/>
        </authorList>
    </citation>
    <scope>NUCLEOTIDE SEQUENCE [LARGE SCALE GENOMIC DNA]</scope>
    <source>
        <strain evidence="4 5">FDAARGOS_661</strain>
    </source>
</reference>
<evidence type="ECO:0000313" key="5">
    <source>
        <dbReference type="Proteomes" id="UP000509636"/>
    </source>
</evidence>
<protein>
    <submittedName>
        <fullName evidence="3">DUF1474 family protein</fullName>
    </submittedName>
    <submittedName>
        <fullName evidence="2">Pathogenicity island protein</fullName>
    </submittedName>
</protein>
<dbReference type="EMBL" id="CP014567">
    <property type="protein sequence ID" value="AVI05974.1"/>
    <property type="molecule type" value="Genomic_DNA"/>
</dbReference>
<dbReference type="NCBIfam" id="NF047366">
    <property type="entry name" value="TscT"/>
    <property type="match status" value="1"/>
</dbReference>
<dbReference type="InterPro" id="IPR009942">
    <property type="entry name" value="DUF1474"/>
</dbReference>